<dbReference type="PANTHER" id="PTHR30537">
    <property type="entry name" value="HTH-TYPE TRANSCRIPTIONAL REGULATOR"/>
    <property type="match status" value="1"/>
</dbReference>
<dbReference type="PROSITE" id="PS50931">
    <property type="entry name" value="HTH_LYSR"/>
    <property type="match status" value="1"/>
</dbReference>
<protein>
    <submittedName>
        <fullName evidence="6">LysR family transcriptional regulator</fullName>
    </submittedName>
</protein>
<keyword evidence="4" id="KW-0804">Transcription</keyword>
<name>A0A3N4NE98_9NEIS</name>
<dbReference type="Pfam" id="PF00126">
    <property type="entry name" value="HTH_1"/>
    <property type="match status" value="1"/>
</dbReference>
<dbReference type="PANTHER" id="PTHR30537:SF1">
    <property type="entry name" value="HTH-TYPE TRANSCRIPTIONAL REGULATOR PGRR"/>
    <property type="match status" value="1"/>
</dbReference>
<dbReference type="OrthoDB" id="9786526at2"/>
<comment type="similarity">
    <text evidence="1">Belongs to the LysR transcriptional regulatory family.</text>
</comment>
<dbReference type="GO" id="GO:0006351">
    <property type="term" value="P:DNA-templated transcription"/>
    <property type="evidence" value="ECO:0007669"/>
    <property type="project" value="TreeGrafter"/>
</dbReference>
<dbReference type="Gene3D" id="1.10.10.10">
    <property type="entry name" value="Winged helix-like DNA-binding domain superfamily/Winged helix DNA-binding domain"/>
    <property type="match status" value="1"/>
</dbReference>
<dbReference type="RefSeq" id="WP_123803879.1">
    <property type="nucleotide sequence ID" value="NZ_RPFL01000005.1"/>
</dbReference>
<dbReference type="EMBL" id="RPFL01000005">
    <property type="protein sequence ID" value="RPD89799.1"/>
    <property type="molecule type" value="Genomic_DNA"/>
</dbReference>
<dbReference type="GO" id="GO:0043565">
    <property type="term" value="F:sequence-specific DNA binding"/>
    <property type="evidence" value="ECO:0007669"/>
    <property type="project" value="TreeGrafter"/>
</dbReference>
<dbReference type="Gene3D" id="3.40.190.290">
    <property type="match status" value="1"/>
</dbReference>
<dbReference type="InterPro" id="IPR058163">
    <property type="entry name" value="LysR-type_TF_proteobact-type"/>
</dbReference>
<accession>A0A3N4NE98</accession>
<dbReference type="InterPro" id="IPR000847">
    <property type="entry name" value="LysR_HTH_N"/>
</dbReference>
<dbReference type="InterPro" id="IPR036388">
    <property type="entry name" value="WH-like_DNA-bd_sf"/>
</dbReference>
<comment type="caution">
    <text evidence="6">The sequence shown here is derived from an EMBL/GenBank/DDBJ whole genome shotgun (WGS) entry which is preliminary data.</text>
</comment>
<dbReference type="GO" id="GO:0003700">
    <property type="term" value="F:DNA-binding transcription factor activity"/>
    <property type="evidence" value="ECO:0007669"/>
    <property type="project" value="InterPro"/>
</dbReference>
<sequence>MQNLNDLRAFVLVAQHKSFTKAGEKLGVSASAVSHCLSNLENRLNIRLLNRTTRSISPTPEGLMLLNDISPYLQAIDLSIKKLSENQDNITGTVRINASQVAIEMAILPKLAPIFEQFPHINIELFSENRFVDIVGEGFDMGVRLGDDLAKDMVAVKISPPLTTVLVATPSYLQNKEIPKQIKKLDNHRLLGLRLETDREPIAWDFWVAGKLVSYVPKGQLILNSNPLPAVKNHLGIGFMPYFMVENELTSGELVEILGEFKMTYEPFYAYYPSRKHHSRAFEVVLQALRE</sequence>
<dbReference type="FunFam" id="1.10.10.10:FF:000001">
    <property type="entry name" value="LysR family transcriptional regulator"/>
    <property type="match status" value="1"/>
</dbReference>
<dbReference type="AlphaFoldDB" id="A0A3N4NE98"/>
<evidence type="ECO:0000313" key="6">
    <source>
        <dbReference type="EMBL" id="RPD89799.1"/>
    </source>
</evidence>
<dbReference type="InterPro" id="IPR005119">
    <property type="entry name" value="LysR_subst-bd"/>
</dbReference>
<dbReference type="SUPFAM" id="SSF53850">
    <property type="entry name" value="Periplasmic binding protein-like II"/>
    <property type="match status" value="1"/>
</dbReference>
<reference evidence="6 7" key="1">
    <citation type="submission" date="2018-11" db="EMBL/GenBank/DDBJ databases">
        <title>Neisseria weixii sp. nov. isolated from the rectal contents of plateau pika (Ochotona cruzoniae).</title>
        <authorList>
            <person name="Zhang G."/>
        </authorList>
    </citation>
    <scope>NUCLEOTIDE SEQUENCE [LARGE SCALE GENOMIC DNA]</scope>
    <source>
        <strain evidence="6 7">10009</strain>
    </source>
</reference>
<evidence type="ECO:0000256" key="1">
    <source>
        <dbReference type="ARBA" id="ARBA00009437"/>
    </source>
</evidence>
<organism evidence="6 7">
    <name type="scientific">Neisseria weixii</name>
    <dbReference type="NCBI Taxonomy" id="1853276"/>
    <lineage>
        <taxon>Bacteria</taxon>
        <taxon>Pseudomonadati</taxon>
        <taxon>Pseudomonadota</taxon>
        <taxon>Betaproteobacteria</taxon>
        <taxon>Neisseriales</taxon>
        <taxon>Neisseriaceae</taxon>
        <taxon>Neisseria</taxon>
    </lineage>
</organism>
<evidence type="ECO:0000256" key="4">
    <source>
        <dbReference type="ARBA" id="ARBA00023163"/>
    </source>
</evidence>
<gene>
    <name evidence="6" type="ORF">EGK74_03175</name>
</gene>
<proteinExistence type="inferred from homology"/>
<dbReference type="Pfam" id="PF03466">
    <property type="entry name" value="LysR_substrate"/>
    <property type="match status" value="1"/>
</dbReference>
<keyword evidence="3" id="KW-0238">DNA-binding</keyword>
<dbReference type="SUPFAM" id="SSF46785">
    <property type="entry name" value="Winged helix' DNA-binding domain"/>
    <property type="match status" value="1"/>
</dbReference>
<evidence type="ECO:0000259" key="5">
    <source>
        <dbReference type="PROSITE" id="PS50931"/>
    </source>
</evidence>
<dbReference type="InterPro" id="IPR036390">
    <property type="entry name" value="WH_DNA-bd_sf"/>
</dbReference>
<evidence type="ECO:0000256" key="2">
    <source>
        <dbReference type="ARBA" id="ARBA00023015"/>
    </source>
</evidence>
<evidence type="ECO:0000313" key="7">
    <source>
        <dbReference type="Proteomes" id="UP000272412"/>
    </source>
</evidence>
<dbReference type="Proteomes" id="UP000272412">
    <property type="component" value="Unassembled WGS sequence"/>
</dbReference>
<feature type="domain" description="HTH lysR-type" evidence="5">
    <location>
        <begin position="1"/>
        <end position="59"/>
    </location>
</feature>
<keyword evidence="2" id="KW-0805">Transcription regulation</keyword>
<evidence type="ECO:0000256" key="3">
    <source>
        <dbReference type="ARBA" id="ARBA00023125"/>
    </source>
</evidence>
<keyword evidence="7" id="KW-1185">Reference proteome</keyword>